<dbReference type="PANTHER" id="PTHR11236:SF48">
    <property type="entry name" value="ISOCHORISMATE SYNTHASE MENF"/>
    <property type="match status" value="1"/>
</dbReference>
<protein>
    <submittedName>
        <fullName evidence="6">Salicylate synthase</fullName>
    </submittedName>
</protein>
<gene>
    <name evidence="6" type="ORF">ITP53_38775</name>
</gene>
<dbReference type="InterPro" id="IPR015890">
    <property type="entry name" value="Chorismate_C"/>
</dbReference>
<dbReference type="NCBIfam" id="TIGR03494">
    <property type="entry name" value="salicyl_syn"/>
    <property type="match status" value="1"/>
</dbReference>
<dbReference type="InterPro" id="IPR019996">
    <property type="entry name" value="Salicylate_synthase"/>
</dbReference>
<dbReference type="GO" id="GO:0016833">
    <property type="term" value="F:oxo-acid-lyase activity"/>
    <property type="evidence" value="ECO:0007669"/>
    <property type="project" value="InterPro"/>
</dbReference>
<dbReference type="EMBL" id="JADOGI010000165">
    <property type="protein sequence ID" value="MBF8191542.1"/>
    <property type="molecule type" value="Genomic_DNA"/>
</dbReference>
<evidence type="ECO:0000256" key="1">
    <source>
        <dbReference type="ARBA" id="ARBA00001946"/>
    </source>
</evidence>
<dbReference type="Pfam" id="PF00425">
    <property type="entry name" value="Chorismate_bind"/>
    <property type="match status" value="1"/>
</dbReference>
<dbReference type="Proteomes" id="UP000605361">
    <property type="component" value="Unassembled WGS sequence"/>
</dbReference>
<evidence type="ECO:0000256" key="2">
    <source>
        <dbReference type="ARBA" id="ARBA00022723"/>
    </source>
</evidence>
<proteinExistence type="predicted"/>
<comment type="cofactor">
    <cofactor evidence="1">
        <name>Mg(2+)</name>
        <dbReference type="ChEBI" id="CHEBI:18420"/>
    </cofactor>
</comment>
<dbReference type="GO" id="GO:0046872">
    <property type="term" value="F:metal ion binding"/>
    <property type="evidence" value="ECO:0007669"/>
    <property type="project" value="UniProtKB-KW"/>
</dbReference>
<keyword evidence="7" id="KW-1185">Reference proteome</keyword>
<evidence type="ECO:0000313" key="7">
    <source>
        <dbReference type="Proteomes" id="UP000605361"/>
    </source>
</evidence>
<dbReference type="Gene3D" id="3.60.120.10">
    <property type="entry name" value="Anthranilate synthase"/>
    <property type="match status" value="1"/>
</dbReference>
<evidence type="ECO:0000256" key="4">
    <source>
        <dbReference type="ARBA" id="ARBA00023239"/>
    </source>
</evidence>
<dbReference type="AlphaFoldDB" id="A0A931F3E2"/>
<evidence type="ECO:0000256" key="3">
    <source>
        <dbReference type="ARBA" id="ARBA00022842"/>
    </source>
</evidence>
<evidence type="ECO:0000259" key="5">
    <source>
        <dbReference type="Pfam" id="PF00425"/>
    </source>
</evidence>
<reference evidence="6" key="1">
    <citation type="submission" date="2020-11" db="EMBL/GenBank/DDBJ databases">
        <title>Whole-genome analyses of Nonomuraea sp. K274.</title>
        <authorList>
            <person name="Veyisoglu A."/>
        </authorList>
    </citation>
    <scope>NUCLEOTIDE SEQUENCE</scope>
    <source>
        <strain evidence="6">K274</strain>
    </source>
</reference>
<dbReference type="GO" id="GO:0000162">
    <property type="term" value="P:L-tryptophan biosynthetic process"/>
    <property type="evidence" value="ECO:0007669"/>
    <property type="project" value="TreeGrafter"/>
</dbReference>
<keyword evidence="4" id="KW-0456">Lyase</keyword>
<dbReference type="InterPro" id="IPR019999">
    <property type="entry name" value="Anth_synth_I-like"/>
</dbReference>
<sequence>MASMNRHYFETRVPLSDDPTVVAARLASDGPYSDYVVYESGGTWFYASGCRAELTLDRDGARLRQEDAGEVFMPWDGRPLWQVTKLLDTVTVPAWRAYGWAAFELSYAKDGLDHVGDGRLLHLTVPAAEVRIAHGRAHLRAVDQETLTALLDVVAGAAPAPVAQPKPLDVRGTGEVAYRSIVENAVGEINAGELHKVILSRVVQVDEEVDLVGTYVAGRKGNNPARSFLLNLGGIEACGFSPEIVVKVSADGTVVSQPLAGTRALTNDLIMNERLRADLLGSAKEVYEHAISVKVGTDELVDVCVPGSVEVPEFMAIRERGSVQHLASRVAGRLAPGYGAWDAFGAVFPAVTASGVPKDAAYTAIRRHESEPRGLYSGAVLTVDHNGEMDAALVLRSAYRVAGRTWLRAGAGIVGQSTPDREYEETCEKLESVARYLVPARSAR</sequence>
<comment type="caution">
    <text evidence="6">The sequence shown here is derived from an EMBL/GenBank/DDBJ whole genome shotgun (WGS) entry which is preliminary data.</text>
</comment>
<dbReference type="SUPFAM" id="SSF56322">
    <property type="entry name" value="ADC synthase"/>
    <property type="match status" value="1"/>
</dbReference>
<dbReference type="PANTHER" id="PTHR11236">
    <property type="entry name" value="AMINOBENZOATE/ANTHRANILATE SYNTHASE"/>
    <property type="match status" value="1"/>
</dbReference>
<feature type="domain" description="Chorismate-utilising enzyme C-terminal" evidence="5">
    <location>
        <begin position="177"/>
        <end position="429"/>
    </location>
</feature>
<dbReference type="InterPro" id="IPR005801">
    <property type="entry name" value="ADC_synthase"/>
</dbReference>
<accession>A0A931F3E2</accession>
<name>A0A931F3E2_9ACTN</name>
<keyword evidence="2" id="KW-0479">Metal-binding</keyword>
<evidence type="ECO:0000313" key="6">
    <source>
        <dbReference type="EMBL" id="MBF8191542.1"/>
    </source>
</evidence>
<keyword evidence="3" id="KW-0460">Magnesium</keyword>
<dbReference type="PRINTS" id="PR00095">
    <property type="entry name" value="ANTSNTHASEI"/>
</dbReference>
<organism evidence="6 7">
    <name type="scientific">Nonomuraea cypriaca</name>
    <dbReference type="NCBI Taxonomy" id="1187855"/>
    <lineage>
        <taxon>Bacteria</taxon>
        <taxon>Bacillati</taxon>
        <taxon>Actinomycetota</taxon>
        <taxon>Actinomycetes</taxon>
        <taxon>Streptosporangiales</taxon>
        <taxon>Streptosporangiaceae</taxon>
        <taxon>Nonomuraea</taxon>
    </lineage>
</organism>
<dbReference type="GO" id="GO:0008909">
    <property type="term" value="F:isochorismate synthase activity"/>
    <property type="evidence" value="ECO:0007669"/>
    <property type="project" value="InterPro"/>
</dbReference>